<dbReference type="InterPro" id="IPR023430">
    <property type="entry name" value="Pept_HybD-like_dom_sf"/>
</dbReference>
<dbReference type="AlphaFoldDB" id="A0A853F1D9"/>
<keyword evidence="5" id="KW-0064">Aspartyl protease</keyword>
<reference evidence="8 9" key="1">
    <citation type="submission" date="2020-05" db="EMBL/GenBank/DDBJ databases">
        <title>Horizontal transmission and recombination maintain forever young bacterial symbiont genomes.</title>
        <authorList>
            <person name="Russell S.L."/>
            <person name="Pepper-Tunick E."/>
            <person name="Svedberg J."/>
            <person name="Byrne A."/>
            <person name="Ruelas Castillo J."/>
            <person name="Vollmers C."/>
            <person name="Beinart R.A."/>
            <person name="Corbett-Detig R."/>
        </authorList>
    </citation>
    <scope>NUCLEOTIDE SEQUENCE [LARGE SCALE GENOMIC DNA]</scope>
    <source>
        <strain evidence="8">455</strain>
    </source>
</reference>
<dbReference type="Gene3D" id="3.40.50.1450">
    <property type="entry name" value="HybD-like"/>
    <property type="match status" value="1"/>
</dbReference>
<evidence type="ECO:0000256" key="5">
    <source>
        <dbReference type="ARBA" id="ARBA00022750"/>
    </source>
</evidence>
<protein>
    <submittedName>
        <fullName evidence="8">HyaD/HybD family hydrogenase maturation endopeptidase</fullName>
    </submittedName>
</protein>
<dbReference type="GO" id="GO:0008047">
    <property type="term" value="F:enzyme activator activity"/>
    <property type="evidence" value="ECO:0007669"/>
    <property type="project" value="InterPro"/>
</dbReference>
<name>A0A853F1D9_9GAMM</name>
<dbReference type="NCBIfam" id="TIGR00072">
    <property type="entry name" value="hydrog_prot"/>
    <property type="match status" value="1"/>
</dbReference>
<dbReference type="EMBL" id="JACCHT010000001">
    <property type="protein sequence ID" value="NYT27472.1"/>
    <property type="molecule type" value="Genomic_DNA"/>
</dbReference>
<dbReference type="InterPro" id="IPR000671">
    <property type="entry name" value="Peptidase_A31"/>
</dbReference>
<dbReference type="GO" id="GO:0016485">
    <property type="term" value="P:protein processing"/>
    <property type="evidence" value="ECO:0007669"/>
    <property type="project" value="InterPro"/>
</dbReference>
<keyword evidence="2 7" id="KW-0533">Nickel</keyword>
<evidence type="ECO:0000256" key="1">
    <source>
        <dbReference type="ARBA" id="ARBA00006814"/>
    </source>
</evidence>
<dbReference type="SUPFAM" id="SSF53163">
    <property type="entry name" value="HybD-like"/>
    <property type="match status" value="1"/>
</dbReference>
<feature type="binding site" evidence="7">
    <location>
        <position position="62"/>
    </location>
    <ligand>
        <name>Ni(2+)</name>
        <dbReference type="ChEBI" id="CHEBI:49786"/>
    </ligand>
</feature>
<proteinExistence type="inferred from homology"/>
<keyword evidence="6" id="KW-0378">Hydrolase</keyword>
<evidence type="ECO:0000313" key="8">
    <source>
        <dbReference type="EMBL" id="NYT27472.1"/>
    </source>
</evidence>
<organism evidence="8 9">
    <name type="scientific">Candidatus Thiodubiliella endoseptemdiera</name>
    <dbReference type="NCBI Taxonomy" id="2738886"/>
    <lineage>
        <taxon>Bacteria</taxon>
        <taxon>Pseudomonadati</taxon>
        <taxon>Pseudomonadota</taxon>
        <taxon>Gammaproteobacteria</taxon>
        <taxon>Candidatus Pseudothioglobaceae</taxon>
        <taxon>Candidatus Thiodubiliella</taxon>
    </lineage>
</organism>
<dbReference type="PRINTS" id="PR00446">
    <property type="entry name" value="HYDRGNUPTAKE"/>
</dbReference>
<feature type="binding site" evidence="7">
    <location>
        <position position="16"/>
    </location>
    <ligand>
        <name>Ni(2+)</name>
        <dbReference type="ChEBI" id="CHEBI:49786"/>
    </ligand>
</feature>
<keyword evidence="3" id="KW-0645">Protease</keyword>
<dbReference type="PANTHER" id="PTHR30302">
    <property type="entry name" value="HYDROGENASE 1 MATURATION PROTEASE"/>
    <property type="match status" value="1"/>
</dbReference>
<gene>
    <name evidence="8" type="primary">hybD</name>
    <name evidence="8" type="ORF">H0A76_05960</name>
</gene>
<dbReference type="InterPro" id="IPR004419">
    <property type="entry name" value="Pept_A31_hyd_express"/>
</dbReference>
<dbReference type="NCBIfam" id="TIGR00140">
    <property type="entry name" value="hupD"/>
    <property type="match status" value="1"/>
</dbReference>
<dbReference type="GO" id="GO:0004190">
    <property type="term" value="F:aspartic-type endopeptidase activity"/>
    <property type="evidence" value="ECO:0007669"/>
    <property type="project" value="UniProtKB-KW"/>
</dbReference>
<feature type="binding site" evidence="7">
    <location>
        <position position="93"/>
    </location>
    <ligand>
        <name>Ni(2+)</name>
        <dbReference type="ChEBI" id="CHEBI:49786"/>
    </ligand>
</feature>
<evidence type="ECO:0000256" key="7">
    <source>
        <dbReference type="PIRSR" id="PIRSR604419-1"/>
    </source>
</evidence>
<dbReference type="FunFam" id="3.40.50.1450:FF:000002">
    <property type="entry name" value="Hydrogenase 1 maturation protease"/>
    <property type="match status" value="1"/>
</dbReference>
<dbReference type="Pfam" id="PF01750">
    <property type="entry name" value="HycI"/>
    <property type="match status" value="1"/>
</dbReference>
<keyword evidence="4 7" id="KW-0479">Metal-binding</keyword>
<evidence type="ECO:0000256" key="3">
    <source>
        <dbReference type="ARBA" id="ARBA00022670"/>
    </source>
</evidence>
<evidence type="ECO:0000313" key="9">
    <source>
        <dbReference type="Proteomes" id="UP000568751"/>
    </source>
</evidence>
<dbReference type="GO" id="GO:0046872">
    <property type="term" value="F:metal ion binding"/>
    <property type="evidence" value="ECO:0007669"/>
    <property type="project" value="UniProtKB-KW"/>
</dbReference>
<sequence length="230" mass="26031">MKVLILGIGNILWADEGFGVRTVEEINKQYEFDKEVLLMDGGTLGLYLIQHVQACDLLIVFDAIDYDLKPGTMKLIHDEEVPKFMGVKKMSLHQTGFQEVLSTAELTGETPDHIFLIGVQPAQLDDFGGSLNEVVKEQIQPAINACLKYLDSYSVPYKKRDITYLEEGINSPTIGMSNYERHRPSEQLACRKGDERVLFDNAFEQRKSELIDPNCGVNVFVDGRKHFEDN</sequence>
<evidence type="ECO:0000256" key="4">
    <source>
        <dbReference type="ARBA" id="ARBA00022723"/>
    </source>
</evidence>
<dbReference type="Proteomes" id="UP000568751">
    <property type="component" value="Unassembled WGS sequence"/>
</dbReference>
<comment type="caution">
    <text evidence="8">The sequence shown here is derived from an EMBL/GenBank/DDBJ whole genome shotgun (WGS) entry which is preliminary data.</text>
</comment>
<evidence type="ECO:0000256" key="2">
    <source>
        <dbReference type="ARBA" id="ARBA00022596"/>
    </source>
</evidence>
<accession>A0A853F1D9</accession>
<evidence type="ECO:0000256" key="6">
    <source>
        <dbReference type="ARBA" id="ARBA00022801"/>
    </source>
</evidence>
<dbReference type="CDD" id="cd06062">
    <property type="entry name" value="H2MP_MemB-H2up"/>
    <property type="match status" value="1"/>
</dbReference>
<dbReference type="PANTHER" id="PTHR30302:SF1">
    <property type="entry name" value="HYDROGENASE 2 MATURATION PROTEASE"/>
    <property type="match status" value="1"/>
</dbReference>
<comment type="similarity">
    <text evidence="1">Belongs to the peptidase A31 family.</text>
</comment>